<evidence type="ECO:0000313" key="2">
    <source>
        <dbReference type="Proteomes" id="UP000295680"/>
    </source>
</evidence>
<dbReference type="RefSeq" id="WP_132121749.1">
    <property type="nucleotide sequence ID" value="NZ_SLWS01000007.1"/>
</dbReference>
<dbReference type="Proteomes" id="UP000295680">
    <property type="component" value="Unassembled WGS sequence"/>
</dbReference>
<reference evidence="1 2" key="1">
    <citation type="submission" date="2019-03" db="EMBL/GenBank/DDBJ databases">
        <title>Genomic Encyclopedia of Type Strains, Phase IV (KMG-IV): sequencing the most valuable type-strain genomes for metagenomic binning, comparative biology and taxonomic classification.</title>
        <authorList>
            <person name="Goeker M."/>
        </authorList>
    </citation>
    <scope>NUCLEOTIDE SEQUENCE [LARGE SCALE GENOMIC DNA]</scope>
    <source>
        <strain evidence="1 2">DSM 45934</strain>
    </source>
</reference>
<name>A0A4R2JH52_9PSEU</name>
<gene>
    <name evidence="1" type="ORF">EV192_107131</name>
</gene>
<proteinExistence type="predicted"/>
<protein>
    <submittedName>
        <fullName evidence="1">Uncharacterized protein</fullName>
    </submittedName>
</protein>
<dbReference type="AlphaFoldDB" id="A0A4R2JH52"/>
<sequence>MAAEDSPYDIEQYTRWTAATTLMITAGDKDPRYKPLAEAMQRSLQYVQVKLTAKGPEFDDMVADVRQLCEPY</sequence>
<keyword evidence="2" id="KW-1185">Reference proteome</keyword>
<evidence type="ECO:0000313" key="1">
    <source>
        <dbReference type="EMBL" id="TCO55709.1"/>
    </source>
</evidence>
<organism evidence="1 2">
    <name type="scientific">Actinocrispum wychmicini</name>
    <dbReference type="NCBI Taxonomy" id="1213861"/>
    <lineage>
        <taxon>Bacteria</taxon>
        <taxon>Bacillati</taxon>
        <taxon>Actinomycetota</taxon>
        <taxon>Actinomycetes</taxon>
        <taxon>Pseudonocardiales</taxon>
        <taxon>Pseudonocardiaceae</taxon>
        <taxon>Actinocrispum</taxon>
    </lineage>
</organism>
<accession>A0A4R2JH52</accession>
<comment type="caution">
    <text evidence="1">The sequence shown here is derived from an EMBL/GenBank/DDBJ whole genome shotgun (WGS) entry which is preliminary data.</text>
</comment>
<dbReference type="EMBL" id="SLWS01000007">
    <property type="protein sequence ID" value="TCO55709.1"/>
    <property type="molecule type" value="Genomic_DNA"/>
</dbReference>